<keyword evidence="2" id="KW-1185">Reference proteome</keyword>
<dbReference type="VEuPathDB" id="FungiDB:MGG_17913"/>
<dbReference type="KEGG" id="mgr:MGG_17913"/>
<gene>
    <name evidence="1" type="ORF">MGG_17913</name>
</gene>
<dbReference type="AlphaFoldDB" id="G4NLE4"/>
<organism evidence="1 2">
    <name type="scientific">Pyricularia oryzae (strain 70-15 / ATCC MYA-4617 / FGSC 8958)</name>
    <name type="common">Rice blast fungus</name>
    <name type="synonym">Magnaporthe oryzae</name>
    <dbReference type="NCBI Taxonomy" id="242507"/>
    <lineage>
        <taxon>Eukaryota</taxon>
        <taxon>Fungi</taxon>
        <taxon>Dikarya</taxon>
        <taxon>Ascomycota</taxon>
        <taxon>Pezizomycotina</taxon>
        <taxon>Sordariomycetes</taxon>
        <taxon>Sordariomycetidae</taxon>
        <taxon>Magnaporthales</taxon>
        <taxon>Pyriculariaceae</taxon>
        <taxon>Pyricularia</taxon>
    </lineage>
</organism>
<dbReference type="RefSeq" id="XP_003720771.1">
    <property type="nucleotide sequence ID" value="XM_003720723.1"/>
</dbReference>
<dbReference type="InParanoid" id="G4NLE4"/>
<sequence>MATNPAIDHQHSAPDTPFREISHIIIIPNSGFEVGTLQSSISVTHLEFVASLSQGIWRRSSFECVW</sequence>
<dbReference type="Proteomes" id="UP000009058">
    <property type="component" value="Chromosome 7"/>
</dbReference>
<dbReference type="HOGENOM" id="CLU_2831673_0_0_1"/>
<name>G4NLE4_PYRO7</name>
<reference evidence="1 2" key="1">
    <citation type="journal article" date="2005" name="Nature">
        <title>The genome sequence of the rice blast fungus Magnaporthe grisea.</title>
        <authorList>
            <person name="Dean R.A."/>
            <person name="Talbot N.J."/>
            <person name="Ebbole D.J."/>
            <person name="Farman M.L."/>
            <person name="Mitchell T.K."/>
            <person name="Orbach M.J."/>
            <person name="Thon M."/>
            <person name="Kulkarni R."/>
            <person name="Xu J.R."/>
            <person name="Pan H."/>
            <person name="Read N.D."/>
            <person name="Lee Y.H."/>
            <person name="Carbone I."/>
            <person name="Brown D."/>
            <person name="Oh Y.Y."/>
            <person name="Donofrio N."/>
            <person name="Jeong J.S."/>
            <person name="Soanes D.M."/>
            <person name="Djonovic S."/>
            <person name="Kolomiets E."/>
            <person name="Rehmeyer C."/>
            <person name="Li W."/>
            <person name="Harding M."/>
            <person name="Kim S."/>
            <person name="Lebrun M.H."/>
            <person name="Bohnert H."/>
            <person name="Coughlan S."/>
            <person name="Butler J."/>
            <person name="Calvo S."/>
            <person name="Ma L.J."/>
            <person name="Nicol R."/>
            <person name="Purcell S."/>
            <person name="Nusbaum C."/>
            <person name="Galagan J.E."/>
            <person name="Birren B.W."/>
        </authorList>
    </citation>
    <scope>NUCLEOTIDE SEQUENCE [LARGE SCALE GENOMIC DNA]</scope>
    <source>
        <strain evidence="2">70-15 / ATCC MYA-4617 / FGSC 8958</strain>
    </source>
</reference>
<evidence type="ECO:0000313" key="1">
    <source>
        <dbReference type="EMBL" id="EHA46028.1"/>
    </source>
</evidence>
<evidence type="ECO:0000313" key="2">
    <source>
        <dbReference type="Proteomes" id="UP000009058"/>
    </source>
</evidence>
<dbReference type="EMBL" id="CM001237">
    <property type="protein sequence ID" value="EHA46028.1"/>
    <property type="molecule type" value="Genomic_DNA"/>
</dbReference>
<proteinExistence type="predicted"/>
<accession>G4NLE4</accession>
<protein>
    <submittedName>
        <fullName evidence="1">Uncharacterized protein</fullName>
    </submittedName>
</protein>
<dbReference type="GeneID" id="12984785"/>
<reference key="2">
    <citation type="submission" date="2011-05" db="EMBL/GenBank/DDBJ databases">
        <title>The Genome Sequence of Magnaporthe oryzae 70-15.</title>
        <authorList>
            <consortium name="The Broad Institute Genome Sequencing Platform"/>
            <person name="Ma L.-J."/>
            <person name="Dead R."/>
            <person name="Young S.K."/>
            <person name="Zeng Q."/>
            <person name="Gargeya S."/>
            <person name="Fitzgerald M."/>
            <person name="Haas B."/>
            <person name="Abouelleil A."/>
            <person name="Alvarado L."/>
            <person name="Arachchi H.M."/>
            <person name="Berlin A."/>
            <person name="Brown A."/>
            <person name="Chapman S.B."/>
            <person name="Chen Z."/>
            <person name="Dunbar C."/>
            <person name="Freedman E."/>
            <person name="Gearin G."/>
            <person name="Gellesch M."/>
            <person name="Goldberg J."/>
            <person name="Griggs A."/>
            <person name="Gujja S."/>
            <person name="Heiman D."/>
            <person name="Howarth C."/>
            <person name="Larson L."/>
            <person name="Lui A."/>
            <person name="MacDonald P.J.P."/>
            <person name="Mehta T."/>
            <person name="Montmayeur A."/>
            <person name="Murphy C."/>
            <person name="Neiman D."/>
            <person name="Pearson M."/>
            <person name="Priest M."/>
            <person name="Roberts A."/>
            <person name="Saif S."/>
            <person name="Shea T."/>
            <person name="Shenoy N."/>
            <person name="Sisk P."/>
            <person name="Stolte C."/>
            <person name="Sykes S."/>
            <person name="Yandava C."/>
            <person name="Wortman J."/>
            <person name="Nusbaum C."/>
            <person name="Birren B."/>
        </authorList>
    </citation>
    <scope>NUCLEOTIDE SEQUENCE</scope>
    <source>
        <strain>70-15</strain>
    </source>
</reference>